<keyword evidence="2" id="KW-0067">ATP-binding</keyword>
<evidence type="ECO:0000313" key="4">
    <source>
        <dbReference type="Proteomes" id="UP000095284"/>
    </source>
</evidence>
<dbReference type="WBParaSite" id="BXY_0411300.1">
    <property type="protein sequence ID" value="BXY_0411300.1"/>
    <property type="gene ID" value="BXY_0411300"/>
</dbReference>
<keyword evidence="1" id="KW-0547">Nucleotide-binding</keyword>
<dbReference type="PROSITE" id="PS50011">
    <property type="entry name" value="PROTEIN_KINASE_DOM"/>
    <property type="match status" value="1"/>
</dbReference>
<dbReference type="InterPro" id="IPR050198">
    <property type="entry name" value="Non-receptor_tyrosine_kinases"/>
</dbReference>
<dbReference type="InterPro" id="IPR001245">
    <property type="entry name" value="Ser-Thr/Tyr_kinase_cat_dom"/>
</dbReference>
<dbReference type="Gene3D" id="1.10.510.10">
    <property type="entry name" value="Transferase(Phosphotransferase) domain 1"/>
    <property type="match status" value="1"/>
</dbReference>
<sequence length="501" mass="58236">MFSNPDANATLLRGLRSAHYICKSKTPQLWDFLQNSPSFLKTQAIGWGCATGKNMTSYLWRRLADFVSWMHPQYLDKHTVTDSADSHRALRTRRHIWSAKTYSQRKRRIDEGLHSYLFFFGTLLDDETLHTQLLADQGDCFLITAPRSADYEKYGTHRKWLLVFLANDHVIIKAQVTFLSKHFVMLKDRKVRLEEFIRSQNLRPIERPTVFDSFQIQPKLPIIPALSFPIAPEIFPLGLLSQKTACFDSKRGLPVMCMNINTENEDVINHIRNETERMLIFGNERIWRLWGICSPCSTECTLVLEDIVYGSLAAYVRKHWDKDQLLRFSLQTCDALRYLEKMNFVHHQLDLDCLMLTYDHNIKLAIYGLLPDELLPLETGCHSLDKIRWSPWECLPEPISTPTGQGNLAGEQYSFTGMVYTFGSMVWSMCHGGMLPFENEKPENIKSKAFRMENSLEIEENLTPNKLESVITKCWSRKPSHRPSFKDLKHQLRHAMQKTIQ</sequence>
<dbReference type="Pfam" id="PF07714">
    <property type="entry name" value="PK_Tyr_Ser-Thr"/>
    <property type="match status" value="1"/>
</dbReference>
<dbReference type="Proteomes" id="UP000095284">
    <property type="component" value="Unplaced"/>
</dbReference>
<reference evidence="5" key="1">
    <citation type="submission" date="2016-11" db="UniProtKB">
        <authorList>
            <consortium name="WormBaseParasite"/>
        </authorList>
    </citation>
    <scope>IDENTIFICATION</scope>
</reference>
<evidence type="ECO:0000256" key="1">
    <source>
        <dbReference type="ARBA" id="ARBA00022741"/>
    </source>
</evidence>
<dbReference type="AlphaFoldDB" id="A0A1I7RTQ8"/>
<feature type="domain" description="Protein kinase" evidence="3">
    <location>
        <begin position="196"/>
        <end position="493"/>
    </location>
</feature>
<protein>
    <submittedName>
        <fullName evidence="5">Protein kinase domain-containing protein</fullName>
    </submittedName>
</protein>
<evidence type="ECO:0000259" key="3">
    <source>
        <dbReference type="PROSITE" id="PS50011"/>
    </source>
</evidence>
<dbReference type="InterPro" id="IPR011009">
    <property type="entry name" value="Kinase-like_dom_sf"/>
</dbReference>
<dbReference type="PANTHER" id="PTHR24418">
    <property type="entry name" value="TYROSINE-PROTEIN KINASE"/>
    <property type="match status" value="1"/>
</dbReference>
<evidence type="ECO:0000313" key="5">
    <source>
        <dbReference type="WBParaSite" id="BXY_0411300.1"/>
    </source>
</evidence>
<dbReference type="eggNOG" id="KOG0197">
    <property type="taxonomic scope" value="Eukaryota"/>
</dbReference>
<dbReference type="GO" id="GO:0005524">
    <property type="term" value="F:ATP binding"/>
    <property type="evidence" value="ECO:0007669"/>
    <property type="project" value="UniProtKB-KW"/>
</dbReference>
<name>A0A1I7RTQ8_BURXY</name>
<organism evidence="4 5">
    <name type="scientific">Bursaphelenchus xylophilus</name>
    <name type="common">Pinewood nematode worm</name>
    <name type="synonym">Aphelenchoides xylophilus</name>
    <dbReference type="NCBI Taxonomy" id="6326"/>
    <lineage>
        <taxon>Eukaryota</taxon>
        <taxon>Metazoa</taxon>
        <taxon>Ecdysozoa</taxon>
        <taxon>Nematoda</taxon>
        <taxon>Chromadorea</taxon>
        <taxon>Rhabditida</taxon>
        <taxon>Tylenchina</taxon>
        <taxon>Tylenchomorpha</taxon>
        <taxon>Aphelenchoidea</taxon>
        <taxon>Aphelenchoididae</taxon>
        <taxon>Bursaphelenchus</taxon>
    </lineage>
</organism>
<proteinExistence type="predicted"/>
<dbReference type="InterPro" id="IPR000719">
    <property type="entry name" value="Prot_kinase_dom"/>
</dbReference>
<dbReference type="SUPFAM" id="SSF56112">
    <property type="entry name" value="Protein kinase-like (PK-like)"/>
    <property type="match status" value="1"/>
</dbReference>
<dbReference type="GO" id="GO:0004672">
    <property type="term" value="F:protein kinase activity"/>
    <property type="evidence" value="ECO:0007669"/>
    <property type="project" value="InterPro"/>
</dbReference>
<accession>A0A1I7RTQ8</accession>
<evidence type="ECO:0000256" key="2">
    <source>
        <dbReference type="ARBA" id="ARBA00022840"/>
    </source>
</evidence>